<reference evidence="3 4" key="1">
    <citation type="submission" date="2023-03" db="EMBL/GenBank/DDBJ databases">
        <title>Roseibium porphyridii sp. nov. and Roseibium rhodosorbium sp. nov. isolated from marine algae, Porphyridium cruentum and Rhodosorus marinus, respectively.</title>
        <authorList>
            <person name="Lee M.W."/>
            <person name="Choi B.J."/>
            <person name="Lee J.K."/>
            <person name="Choi D.G."/>
            <person name="Baek J.H."/>
            <person name="Bayburt H."/>
            <person name="Kim J.M."/>
            <person name="Han D.M."/>
            <person name="Kim K.H."/>
            <person name="Jeon C.O."/>
        </authorList>
    </citation>
    <scope>NUCLEOTIDE SEQUENCE [LARGE SCALE GENOMIC DNA]</scope>
    <source>
        <strain evidence="3 4">KMA01</strain>
    </source>
</reference>
<feature type="transmembrane region" description="Helical" evidence="1">
    <location>
        <begin position="54"/>
        <end position="73"/>
    </location>
</feature>
<sequence>MIQTSAGELPDTSRLLRAEQRGLRLAIICRTLVVGAAFLWVGSSWVAFGFYPNPLVFGVLGAFTAVGIAHAAVIGTRFDRWWMKFAIYTVDILGICAVFAFLPLVQGEAVPQILAFRAYGIYYLFPLVAMATLSLSPRLVLWSGGVAVAGWFAAFFVAISDLETTLSWSDLTPGASRADYEALFLSANFIGRGNRIEETGFLMIATLILALAVLRARRVFMAQVAAQAEREQIAATLGRYVPEAIARRLIDDPSALVPQERHAAILVMDIAGFTAYSAGRMPTEVIENLNDFLSGCAEEVSRHDGVVIQFTGDGLMASFGTPIDSARPEQAAVAASNALIAEAGEAGFSIRIGLAAGQVAAGSIGSSDRQAFTVYGDTVNRAARLEAQAKALGRSVLMDANVADRLSKDNLVSLGPQHLRGLADPIPVFALPMQMPD</sequence>
<dbReference type="InterPro" id="IPR001054">
    <property type="entry name" value="A/G_cyclase"/>
</dbReference>
<accession>A0ABY8FA85</accession>
<dbReference type="Gene3D" id="3.30.70.1230">
    <property type="entry name" value="Nucleotide cyclase"/>
    <property type="match status" value="1"/>
</dbReference>
<feature type="transmembrane region" description="Helical" evidence="1">
    <location>
        <begin position="23"/>
        <end position="48"/>
    </location>
</feature>
<dbReference type="InterPro" id="IPR050697">
    <property type="entry name" value="Adenylyl/Guanylyl_Cyclase_3/4"/>
</dbReference>
<feature type="transmembrane region" description="Helical" evidence="1">
    <location>
        <begin position="199"/>
        <end position="216"/>
    </location>
</feature>
<dbReference type="PANTHER" id="PTHR43081:SF1">
    <property type="entry name" value="ADENYLATE CYCLASE, TERMINAL-DIFFERENTIATION SPECIFIC"/>
    <property type="match status" value="1"/>
</dbReference>
<dbReference type="PROSITE" id="PS50125">
    <property type="entry name" value="GUANYLATE_CYCLASE_2"/>
    <property type="match status" value="1"/>
</dbReference>
<feature type="transmembrane region" description="Helical" evidence="1">
    <location>
        <begin position="114"/>
        <end position="133"/>
    </location>
</feature>
<dbReference type="Proteomes" id="UP001209803">
    <property type="component" value="Chromosome"/>
</dbReference>
<organism evidence="3 4">
    <name type="scientific">Roseibium porphyridii</name>
    <dbReference type="NCBI Taxonomy" id="2866279"/>
    <lineage>
        <taxon>Bacteria</taxon>
        <taxon>Pseudomonadati</taxon>
        <taxon>Pseudomonadota</taxon>
        <taxon>Alphaproteobacteria</taxon>
        <taxon>Hyphomicrobiales</taxon>
        <taxon>Stappiaceae</taxon>
        <taxon>Roseibium</taxon>
    </lineage>
</organism>
<gene>
    <name evidence="3" type="ORF">K1718_08920</name>
</gene>
<feature type="transmembrane region" description="Helical" evidence="1">
    <location>
        <begin position="140"/>
        <end position="159"/>
    </location>
</feature>
<name>A0ABY8FA85_9HYPH</name>
<dbReference type="SMART" id="SM00044">
    <property type="entry name" value="CYCc"/>
    <property type="match status" value="1"/>
</dbReference>
<evidence type="ECO:0000313" key="3">
    <source>
        <dbReference type="EMBL" id="WFE91464.1"/>
    </source>
</evidence>
<keyword evidence="4" id="KW-1185">Reference proteome</keyword>
<dbReference type="CDD" id="cd07302">
    <property type="entry name" value="CHD"/>
    <property type="match status" value="1"/>
</dbReference>
<dbReference type="RefSeq" id="WP_265683909.1">
    <property type="nucleotide sequence ID" value="NZ_CP120863.1"/>
</dbReference>
<keyword evidence="1" id="KW-0812">Transmembrane</keyword>
<feature type="domain" description="Guanylate cyclase" evidence="2">
    <location>
        <begin position="264"/>
        <end position="386"/>
    </location>
</feature>
<evidence type="ECO:0000313" key="4">
    <source>
        <dbReference type="Proteomes" id="UP001209803"/>
    </source>
</evidence>
<proteinExistence type="predicted"/>
<dbReference type="EMBL" id="CP120863">
    <property type="protein sequence ID" value="WFE91464.1"/>
    <property type="molecule type" value="Genomic_DNA"/>
</dbReference>
<dbReference type="InterPro" id="IPR029787">
    <property type="entry name" value="Nucleotide_cyclase"/>
</dbReference>
<evidence type="ECO:0000259" key="2">
    <source>
        <dbReference type="PROSITE" id="PS50125"/>
    </source>
</evidence>
<dbReference type="SUPFAM" id="SSF55073">
    <property type="entry name" value="Nucleotide cyclase"/>
    <property type="match status" value="1"/>
</dbReference>
<keyword evidence="1" id="KW-1133">Transmembrane helix</keyword>
<dbReference type="Pfam" id="PF00211">
    <property type="entry name" value="Guanylate_cyc"/>
    <property type="match status" value="1"/>
</dbReference>
<protein>
    <submittedName>
        <fullName evidence="3">Adenylate/guanylate cyclase domain-containing protein</fullName>
    </submittedName>
</protein>
<dbReference type="PANTHER" id="PTHR43081">
    <property type="entry name" value="ADENYLATE CYCLASE, TERMINAL-DIFFERENTIATION SPECIFIC-RELATED"/>
    <property type="match status" value="1"/>
</dbReference>
<keyword evidence="1" id="KW-0472">Membrane</keyword>
<feature type="transmembrane region" description="Helical" evidence="1">
    <location>
        <begin position="85"/>
        <end position="102"/>
    </location>
</feature>
<evidence type="ECO:0000256" key="1">
    <source>
        <dbReference type="SAM" id="Phobius"/>
    </source>
</evidence>